<organism evidence="1 2">
    <name type="scientific">Bradyrhizobium brasilense</name>
    <dbReference type="NCBI Taxonomy" id="1419277"/>
    <lineage>
        <taxon>Bacteria</taxon>
        <taxon>Pseudomonadati</taxon>
        <taxon>Pseudomonadota</taxon>
        <taxon>Alphaproteobacteria</taxon>
        <taxon>Hyphomicrobiales</taxon>
        <taxon>Nitrobacteraceae</taxon>
        <taxon>Bradyrhizobium</taxon>
    </lineage>
</organism>
<name>A0A1G6L6N0_9BRAD</name>
<dbReference type="AlphaFoldDB" id="A0A1G6L6N0"/>
<evidence type="ECO:0000313" key="1">
    <source>
        <dbReference type="EMBL" id="SDC38979.1"/>
    </source>
</evidence>
<evidence type="ECO:0008006" key="3">
    <source>
        <dbReference type="Google" id="ProtNLM"/>
    </source>
</evidence>
<evidence type="ECO:0000313" key="2">
    <source>
        <dbReference type="Proteomes" id="UP000199245"/>
    </source>
</evidence>
<proteinExistence type="predicted"/>
<dbReference type="RefSeq" id="WP_092079227.1">
    <property type="nucleotide sequence ID" value="NZ_FMZW01000002.1"/>
</dbReference>
<dbReference type="Proteomes" id="UP000199245">
    <property type="component" value="Unassembled WGS sequence"/>
</dbReference>
<reference evidence="1 2" key="1">
    <citation type="submission" date="2016-10" db="EMBL/GenBank/DDBJ databases">
        <authorList>
            <person name="de Groot N.N."/>
        </authorList>
    </citation>
    <scope>NUCLEOTIDE SEQUENCE [LARGE SCALE GENOMIC DNA]</scope>
    <source>
        <strain evidence="1 2">R5</strain>
    </source>
</reference>
<sequence length="176" mass="20050">MTDARVSAYERRRRAPLHFEARASNAMHCARVLVEAGPSATYEGFAREASIALELIVKAVIAQRLEVGEDLGIIKVPVSHNVPQLWNHAKLPTLPPDDYGRLVRARVNLMWAGRYPAPNRDEDGERDEADLWEHAYERLSNFALLRKPHSFGLDDVKRIYSIANDCFWSLRHTYGV</sequence>
<accession>A0A1G6L6N0</accession>
<protein>
    <recommendedName>
        <fullName evidence="3">HEPN domain-containing protein</fullName>
    </recommendedName>
</protein>
<gene>
    <name evidence="1" type="ORF">SAMN05216337_1002349</name>
</gene>
<dbReference type="EMBL" id="FMZW01000002">
    <property type="protein sequence ID" value="SDC38979.1"/>
    <property type="molecule type" value="Genomic_DNA"/>
</dbReference>